<proteinExistence type="predicted"/>
<evidence type="ECO:0000256" key="6">
    <source>
        <dbReference type="ARBA" id="ARBA00023136"/>
    </source>
</evidence>
<feature type="transmembrane region" description="Helical" evidence="7">
    <location>
        <begin position="176"/>
        <end position="199"/>
    </location>
</feature>
<evidence type="ECO:0000256" key="1">
    <source>
        <dbReference type="ARBA" id="ARBA00004141"/>
    </source>
</evidence>
<dbReference type="InterPro" id="IPR050524">
    <property type="entry name" value="APC_YAT"/>
</dbReference>
<organism evidence="9 10">
    <name type="scientific">Roridomyces roridus</name>
    <dbReference type="NCBI Taxonomy" id="1738132"/>
    <lineage>
        <taxon>Eukaryota</taxon>
        <taxon>Fungi</taxon>
        <taxon>Dikarya</taxon>
        <taxon>Basidiomycota</taxon>
        <taxon>Agaricomycotina</taxon>
        <taxon>Agaricomycetes</taxon>
        <taxon>Agaricomycetidae</taxon>
        <taxon>Agaricales</taxon>
        <taxon>Marasmiineae</taxon>
        <taxon>Mycenaceae</taxon>
        <taxon>Roridomyces</taxon>
    </lineage>
</organism>
<feature type="transmembrane region" description="Helical" evidence="7">
    <location>
        <begin position="485"/>
        <end position="503"/>
    </location>
</feature>
<dbReference type="PANTHER" id="PTHR43341:SF1">
    <property type="entry name" value="GENERAL AMINO-ACID PERMEASE GAP1"/>
    <property type="match status" value="1"/>
</dbReference>
<dbReference type="Pfam" id="PF00324">
    <property type="entry name" value="AA_permease"/>
    <property type="match status" value="1"/>
</dbReference>
<evidence type="ECO:0000259" key="8">
    <source>
        <dbReference type="Pfam" id="PF00324"/>
    </source>
</evidence>
<dbReference type="Gene3D" id="1.20.1740.10">
    <property type="entry name" value="Amino acid/polyamine transporter I"/>
    <property type="match status" value="1"/>
</dbReference>
<dbReference type="FunFam" id="1.20.1740.10:FF:000001">
    <property type="entry name" value="Amino acid permease"/>
    <property type="match status" value="1"/>
</dbReference>
<dbReference type="GO" id="GO:0016020">
    <property type="term" value="C:membrane"/>
    <property type="evidence" value="ECO:0007669"/>
    <property type="project" value="UniProtKB-SubCell"/>
</dbReference>
<keyword evidence="4" id="KW-0029">Amino-acid transport</keyword>
<keyword evidence="10" id="KW-1185">Reference proteome</keyword>
<feature type="transmembrane region" description="Helical" evidence="7">
    <location>
        <begin position="375"/>
        <end position="398"/>
    </location>
</feature>
<feature type="transmembrane region" description="Helical" evidence="7">
    <location>
        <begin position="454"/>
        <end position="473"/>
    </location>
</feature>
<accession>A0AAD7BSL6</accession>
<feature type="transmembrane region" description="Helical" evidence="7">
    <location>
        <begin position="66"/>
        <end position="86"/>
    </location>
</feature>
<dbReference type="EMBL" id="JARKIF010000010">
    <property type="protein sequence ID" value="KAJ7628771.1"/>
    <property type="molecule type" value="Genomic_DNA"/>
</dbReference>
<evidence type="ECO:0000256" key="5">
    <source>
        <dbReference type="ARBA" id="ARBA00022989"/>
    </source>
</evidence>
<dbReference type="AlphaFoldDB" id="A0AAD7BSL6"/>
<comment type="subcellular location">
    <subcellularLocation>
        <location evidence="1">Membrane</location>
        <topology evidence="1">Multi-pass membrane protein</topology>
    </subcellularLocation>
</comment>
<keyword evidence="5 7" id="KW-1133">Transmembrane helix</keyword>
<evidence type="ECO:0000256" key="2">
    <source>
        <dbReference type="ARBA" id="ARBA00022448"/>
    </source>
</evidence>
<name>A0AAD7BSL6_9AGAR</name>
<dbReference type="GO" id="GO:0015171">
    <property type="term" value="F:amino acid transmembrane transporter activity"/>
    <property type="evidence" value="ECO:0007669"/>
    <property type="project" value="TreeGrafter"/>
</dbReference>
<dbReference type="Proteomes" id="UP001221142">
    <property type="component" value="Unassembled WGS sequence"/>
</dbReference>
<protein>
    <submittedName>
        <fullName evidence="9">Amino acid permease/ SLC12A domain-containing protein</fullName>
    </submittedName>
</protein>
<evidence type="ECO:0000256" key="3">
    <source>
        <dbReference type="ARBA" id="ARBA00022692"/>
    </source>
</evidence>
<feature type="transmembrane region" description="Helical" evidence="7">
    <location>
        <begin position="410"/>
        <end position="433"/>
    </location>
</feature>
<evidence type="ECO:0000313" key="10">
    <source>
        <dbReference type="Proteomes" id="UP001221142"/>
    </source>
</evidence>
<keyword evidence="3 7" id="KW-0812">Transmembrane</keyword>
<evidence type="ECO:0000313" key="9">
    <source>
        <dbReference type="EMBL" id="KAJ7628771.1"/>
    </source>
</evidence>
<dbReference type="InterPro" id="IPR004841">
    <property type="entry name" value="AA-permease/SLC12A_dom"/>
</dbReference>
<comment type="caution">
    <text evidence="9">The sequence shown here is derived from an EMBL/GenBank/DDBJ whole genome shotgun (WGS) entry which is preliminary data.</text>
</comment>
<gene>
    <name evidence="9" type="ORF">FB45DRAFT_1028835</name>
</gene>
<evidence type="ECO:0000256" key="4">
    <source>
        <dbReference type="ARBA" id="ARBA00022970"/>
    </source>
</evidence>
<feature type="transmembrane region" description="Helical" evidence="7">
    <location>
        <begin position="273"/>
        <end position="292"/>
    </location>
</feature>
<dbReference type="PIRSF" id="PIRSF006060">
    <property type="entry name" value="AA_transporter"/>
    <property type="match status" value="1"/>
</dbReference>
<sequence>MADYDLEKKATHSGDVATGEVVVDENAGHMHRSLKARQVSMIAIAGTIGTGLFLSSGKALANGGPAGALIGYLIVGVLVGLMMYSLGEMMVYDPSAGGFIEFSSRYIDPAMGFAQGWQFWFQVVISAPTEIVAASIVIEFWDQNANHKAIYITVMLLAIFLVNLGGVKYFGEFEFVFATLKIVTILGLILLMLIIDLGGGPDHDRRGFRYWKREPFNNTFDDLLPQSKARFPRLLGRVDPGCLFLYGGMEGLAMICLEASNPQVTIKTAVRAIFYRIVGLYVFSILLIGMCLSRSDPNLLQANNADTGTAAESPFVIIIQGAGIKVLPHIINAVILTSAFSSGNEFLYSSSRSLFMLAQQGQAPRILAKVLPNGVPIYSLIASTAVACLGYLACAYFSLLSSLSKPPLPLLIPTTLGSLITWIGIAGAHIRWYRAMQVQGVSRDVLPFKSWTQPWGAWTVLISFSIIAFFNGYGTFIGDEFDWRSFISDYINIPAFFILYFGYKFIKGTKIVPLAEMDVTSHYVENSVVYSKYQE</sequence>
<keyword evidence="6 7" id="KW-0472">Membrane</keyword>
<feature type="transmembrane region" description="Helical" evidence="7">
    <location>
        <begin position="119"/>
        <end position="138"/>
    </location>
</feature>
<evidence type="ECO:0000256" key="7">
    <source>
        <dbReference type="SAM" id="Phobius"/>
    </source>
</evidence>
<feature type="domain" description="Amino acid permease/ SLC12A" evidence="8">
    <location>
        <begin position="39"/>
        <end position="511"/>
    </location>
</feature>
<dbReference type="PANTHER" id="PTHR43341">
    <property type="entry name" value="AMINO ACID PERMEASE"/>
    <property type="match status" value="1"/>
</dbReference>
<reference evidence="9" key="1">
    <citation type="submission" date="2023-03" db="EMBL/GenBank/DDBJ databases">
        <title>Massive genome expansion in bonnet fungi (Mycena s.s.) driven by repeated elements and novel gene families across ecological guilds.</title>
        <authorList>
            <consortium name="Lawrence Berkeley National Laboratory"/>
            <person name="Harder C.B."/>
            <person name="Miyauchi S."/>
            <person name="Viragh M."/>
            <person name="Kuo A."/>
            <person name="Thoen E."/>
            <person name="Andreopoulos B."/>
            <person name="Lu D."/>
            <person name="Skrede I."/>
            <person name="Drula E."/>
            <person name="Henrissat B."/>
            <person name="Morin E."/>
            <person name="Kohler A."/>
            <person name="Barry K."/>
            <person name="LaButti K."/>
            <person name="Morin E."/>
            <person name="Salamov A."/>
            <person name="Lipzen A."/>
            <person name="Mereny Z."/>
            <person name="Hegedus B."/>
            <person name="Baldrian P."/>
            <person name="Stursova M."/>
            <person name="Weitz H."/>
            <person name="Taylor A."/>
            <person name="Grigoriev I.V."/>
            <person name="Nagy L.G."/>
            <person name="Martin F."/>
            <person name="Kauserud H."/>
        </authorList>
    </citation>
    <scope>NUCLEOTIDE SEQUENCE</scope>
    <source>
        <strain evidence="9">9284</strain>
    </source>
</reference>
<feature type="transmembrane region" description="Helical" evidence="7">
    <location>
        <begin position="36"/>
        <end position="54"/>
    </location>
</feature>
<feature type="transmembrane region" description="Helical" evidence="7">
    <location>
        <begin position="150"/>
        <end position="170"/>
    </location>
</feature>
<keyword evidence="2" id="KW-0813">Transport</keyword>